<proteinExistence type="predicted"/>
<organism evidence="1 2">
    <name type="scientific">Nitrosomonas oligotropha</name>
    <dbReference type="NCBI Taxonomy" id="42354"/>
    <lineage>
        <taxon>Bacteria</taxon>
        <taxon>Pseudomonadati</taxon>
        <taxon>Pseudomonadota</taxon>
        <taxon>Betaproteobacteria</taxon>
        <taxon>Nitrosomonadales</taxon>
        <taxon>Nitrosomonadaceae</taxon>
        <taxon>Nitrosomonas</taxon>
    </lineage>
</organism>
<dbReference type="RefSeq" id="WP_107801560.1">
    <property type="nucleotide sequence ID" value="NZ_QAOI01000001.1"/>
</dbReference>
<evidence type="ECO:0000313" key="1">
    <source>
        <dbReference type="EMBL" id="PTQ78700.1"/>
    </source>
</evidence>
<comment type="caution">
    <text evidence="1">The sequence shown here is derived from an EMBL/GenBank/DDBJ whole genome shotgun (WGS) entry which is preliminary data.</text>
</comment>
<dbReference type="AlphaFoldDB" id="A0A2T5I4F5"/>
<evidence type="ECO:0008006" key="3">
    <source>
        <dbReference type="Google" id="ProtNLM"/>
    </source>
</evidence>
<accession>A0A2T5I4F5</accession>
<gene>
    <name evidence="1" type="ORF">C8R26_10115</name>
</gene>
<reference evidence="1 2" key="1">
    <citation type="submission" date="2018-04" db="EMBL/GenBank/DDBJ databases">
        <title>Active sludge and wastewater microbial communities from Klosterneuburg, Austria.</title>
        <authorList>
            <person name="Wagner M."/>
        </authorList>
    </citation>
    <scope>NUCLEOTIDE SEQUENCE [LARGE SCALE GENOMIC DNA]</scope>
    <source>
        <strain evidence="1 2">Nm49</strain>
    </source>
</reference>
<evidence type="ECO:0000313" key="2">
    <source>
        <dbReference type="Proteomes" id="UP000244128"/>
    </source>
</evidence>
<protein>
    <recommendedName>
        <fullName evidence="3">HEPN AbiU2-like domain-containing protein</fullName>
    </recommendedName>
</protein>
<name>A0A2T5I4F5_9PROT</name>
<dbReference type="EMBL" id="QAOI01000001">
    <property type="protein sequence ID" value="PTQ78700.1"/>
    <property type="molecule type" value="Genomic_DNA"/>
</dbReference>
<sequence length="209" mass="23923">MNAEEHLIVEVDYPDAEYLAAYHSIFRDLMVAEDAVIRLLSMDRYSEENRCLIESLYISALVSYIRGFTSGKRATRLSSDIFSKLNGAKEAHNYFKNVRDKHIAHSVNPFEQVKVGVRLTPRNSDKREIISVGVLSLDRICESNENLVTFKRLINVAKEELLQKITRYEDQILDQAKQENIIDLYEKSVLEIVVLGGLEDARASRKTSV</sequence>
<dbReference type="Proteomes" id="UP000244128">
    <property type="component" value="Unassembled WGS sequence"/>
</dbReference>